<feature type="transmembrane region" description="Helical" evidence="1">
    <location>
        <begin position="47"/>
        <end position="65"/>
    </location>
</feature>
<organism evidence="2">
    <name type="scientific">viral metagenome</name>
    <dbReference type="NCBI Taxonomy" id="1070528"/>
    <lineage>
        <taxon>unclassified sequences</taxon>
        <taxon>metagenomes</taxon>
        <taxon>organismal metagenomes</taxon>
    </lineage>
</organism>
<keyword evidence="1" id="KW-1133">Transmembrane helix</keyword>
<keyword evidence="1" id="KW-0812">Transmembrane</keyword>
<name>A0A6C0EUZ7_9ZZZZ</name>
<sequence length="94" mass="10132">MSIPIIFQDLIYPVIVIPLISISISIVMGILGIFYNQGIVIYPPEMVIIVTLLFCIVAKVAWSWGHIWAGLGAIVAPAFATMGEGASGVTMIRE</sequence>
<evidence type="ECO:0000313" key="2">
    <source>
        <dbReference type="EMBL" id="QHT32996.1"/>
    </source>
</evidence>
<reference evidence="2" key="1">
    <citation type="journal article" date="2020" name="Nature">
        <title>Giant virus diversity and host interactions through global metagenomics.</title>
        <authorList>
            <person name="Schulz F."/>
            <person name="Roux S."/>
            <person name="Paez-Espino D."/>
            <person name="Jungbluth S."/>
            <person name="Walsh D.A."/>
            <person name="Denef V.J."/>
            <person name="McMahon K.D."/>
            <person name="Konstantinidis K.T."/>
            <person name="Eloe-Fadrosh E.A."/>
            <person name="Kyrpides N.C."/>
            <person name="Woyke T."/>
        </authorList>
    </citation>
    <scope>NUCLEOTIDE SEQUENCE</scope>
    <source>
        <strain evidence="2">GVMAG-M-3300009161-34</strain>
    </source>
</reference>
<proteinExistence type="predicted"/>
<accession>A0A6C0EUZ7</accession>
<dbReference type="AlphaFoldDB" id="A0A6C0EUZ7"/>
<evidence type="ECO:0000256" key="1">
    <source>
        <dbReference type="SAM" id="Phobius"/>
    </source>
</evidence>
<protein>
    <submittedName>
        <fullName evidence="2">Uncharacterized protein</fullName>
    </submittedName>
</protein>
<keyword evidence="1" id="KW-0472">Membrane</keyword>
<feature type="transmembrane region" description="Helical" evidence="1">
    <location>
        <begin position="71"/>
        <end position="92"/>
    </location>
</feature>
<feature type="transmembrane region" description="Helical" evidence="1">
    <location>
        <begin position="12"/>
        <end position="35"/>
    </location>
</feature>
<dbReference type="EMBL" id="MN738956">
    <property type="protein sequence ID" value="QHT32996.1"/>
    <property type="molecule type" value="Genomic_DNA"/>
</dbReference>